<dbReference type="CDD" id="cd07562">
    <property type="entry name" value="Peptidase_S41_TRI"/>
    <property type="match status" value="1"/>
</dbReference>
<dbReference type="GO" id="GO:0006508">
    <property type="term" value="P:proteolysis"/>
    <property type="evidence" value="ECO:0007669"/>
    <property type="project" value="UniProtKB-UniRule"/>
</dbReference>
<dbReference type="GO" id="GO:0005737">
    <property type="term" value="C:cytoplasm"/>
    <property type="evidence" value="ECO:0007669"/>
    <property type="project" value="UniProtKB-SubCell"/>
</dbReference>
<comment type="function">
    <text evidence="7">Degrades oligopeptides.</text>
</comment>
<keyword evidence="5 7" id="KW-0378">Hydrolase</keyword>
<evidence type="ECO:0000313" key="13">
    <source>
        <dbReference type="Proteomes" id="UP000500938"/>
    </source>
</evidence>
<dbReference type="Gene3D" id="2.130.10.10">
    <property type="entry name" value="YVTN repeat-like/Quinoprotein amine dehydrogenase"/>
    <property type="match status" value="1"/>
</dbReference>
<reference evidence="12 13" key="1">
    <citation type="submission" date="2020-05" db="EMBL/GenBank/DDBJ databases">
        <title>Complete genome sequence of Gemmatimonas greenlandica TET16.</title>
        <authorList>
            <person name="Zeng Y."/>
        </authorList>
    </citation>
    <scope>NUCLEOTIDE SEQUENCE [LARGE SCALE GENOMIC DNA]</scope>
    <source>
        <strain evidence="12 13">TET16</strain>
    </source>
</reference>
<dbReference type="Pfam" id="PF03572">
    <property type="entry name" value="Peptidase_S41"/>
    <property type="match status" value="1"/>
</dbReference>
<feature type="region of interest" description="Disordered" evidence="9">
    <location>
        <begin position="544"/>
        <end position="579"/>
    </location>
</feature>
<feature type="active site" description="Charge relay system" evidence="8">
    <location>
        <position position="1053"/>
    </location>
</feature>
<dbReference type="PANTHER" id="PTHR43253">
    <property type="entry name" value="TRICORN PROTEASE HOMOLOG 2-RELATED"/>
    <property type="match status" value="1"/>
</dbReference>
<keyword evidence="6 7" id="KW-0720">Serine protease</keyword>
<dbReference type="PIRSF" id="PIRSF036421">
    <property type="entry name" value="Tricorn_protease"/>
    <property type="match status" value="1"/>
</dbReference>
<feature type="signal peptide" evidence="10">
    <location>
        <begin position="1"/>
        <end position="25"/>
    </location>
</feature>
<dbReference type="Pfam" id="PF14685">
    <property type="entry name" value="PDZ_Tricorn"/>
    <property type="match status" value="1"/>
</dbReference>
<dbReference type="Pfam" id="PF14684">
    <property type="entry name" value="Tricorn_C1"/>
    <property type="match status" value="1"/>
</dbReference>
<evidence type="ECO:0000256" key="2">
    <source>
        <dbReference type="ARBA" id="ARBA00008524"/>
    </source>
</evidence>
<evidence type="ECO:0000256" key="4">
    <source>
        <dbReference type="ARBA" id="ARBA00022670"/>
    </source>
</evidence>
<name>A0A6M4IIR7_9BACT</name>
<dbReference type="Pfam" id="PF26550">
    <property type="entry name" value="Tricorn_2nd"/>
    <property type="match status" value="1"/>
</dbReference>
<keyword evidence="10" id="KW-0732">Signal</keyword>
<dbReference type="Gene3D" id="2.120.10.60">
    <property type="entry name" value="Tricorn protease N-terminal domain"/>
    <property type="match status" value="1"/>
</dbReference>
<dbReference type="Gene3D" id="3.30.750.44">
    <property type="match status" value="1"/>
</dbReference>
<dbReference type="EMBL" id="CP053085">
    <property type="protein sequence ID" value="QJR34520.1"/>
    <property type="molecule type" value="Genomic_DNA"/>
</dbReference>
<evidence type="ECO:0000256" key="7">
    <source>
        <dbReference type="PIRNR" id="PIRNR036421"/>
    </source>
</evidence>
<evidence type="ECO:0000256" key="1">
    <source>
        <dbReference type="ARBA" id="ARBA00004496"/>
    </source>
</evidence>
<feature type="domain" description="Tail specific protease" evidence="11">
    <location>
        <begin position="870"/>
        <end position="1064"/>
    </location>
</feature>
<dbReference type="InterPro" id="IPR005151">
    <property type="entry name" value="Tail-specific_protease"/>
</dbReference>
<sequence length="1111" mass="121233">MSRLIARSWAALPALALLAASAASASAQSGTRLLRTPSVSAQHIAFAYANNIWVVERAGGAARRLTSFQGQTQNPKLSPDGALIAFSAEYAGNTDVYTVPVGGGQPKRLTWHPSADMVQGWTPDGKSVMFASPRASWAPSAAQRFWTVPVTGGVETPMPMPRAYQGKLSADGNRVAYRMPSSWDEERRNYRGGQNKPIWILDLKSFVLDSTPFTNSKEMDPVWVNDAVYFLSDRDGVSNVFSYDTKSKQLAQITKFRDFDVKSLDASAGTVVFEQAGYVHELDAKTGREHVVNITAAGDFPWMMASWKDVSSRITSLAISATGKRAAVEARGEIFTIPAEKGDVRNMTNTSGAAEIAPVWSPDGKSLAFFSDASGEYKLVIAPQDGLGARREITLPEPSRPYSPSWSPNGRSIAFQDTHFRIWMVDVASGQAKVADTDPYFMADRSIVPVWSPDSRYMAYPKRLKSLFRAIFVYDAETGAVKQITDGLADATAPAWDAGGKYLWFLASTNFALNSSLLDMSKYDRPETRSLYLTVLSKADASPLLPESDEEAARTRGDSAAAPAAAPARADSTRPAAAPAPRAVRIDFDGIQQRIIAVQGVAERDYGDLRAGPAGTVFFLEPVPVTGTGGASAPGGGNTLHRFQLSTRRAAQFVTGVAQYVVSADGRKLLYRTGGAQGGLYLVDADRTVPTAGTGRLTATLRAYIDPREEFRQIFNEGWRNQRNNLYVKNAHGADWPAVKQMYEPLLAHVNHRADLNYLIDNMGAEIAIGHSYVRGGDIPDVPANTGGLLGADFTIENGRYRLSRIYDAESWNPELRAPLAVPGVNVSTGDYVLAINGVELRAPDNMFRLLDGTANRQTVLTVNSRPEMQGARSVTVLPIANEQGLRTRAWVESNRRKVDSLSQGKLAYVYLPNTGQPGYTSFNRYYFAQQDRLGVVVDERYNGGGSAADYIVDLLGRDYDGYFNNPVGERYPFTSPANGIWGPKVMIINEMAGSGGDLMPYMFKRRKLGPLVGARTWGGLVATTDTPNFVDGGSMIAPRFGFFSRDDKFAVENEGVAPDIDVENFPKDVIAGRDPQLERAVQEAMRLLSTWKNDRATKEPLPPVWGKRKP</sequence>
<dbReference type="InterPro" id="IPR029414">
    <property type="entry name" value="Tricorn_PDZ"/>
</dbReference>
<evidence type="ECO:0000256" key="8">
    <source>
        <dbReference type="PIRSR" id="PIRSR036421-1"/>
    </source>
</evidence>
<dbReference type="InterPro" id="IPR029045">
    <property type="entry name" value="ClpP/crotonase-like_dom_sf"/>
</dbReference>
<feature type="compositionally biased region" description="Low complexity" evidence="9">
    <location>
        <begin position="558"/>
        <end position="579"/>
    </location>
</feature>
<keyword evidence="3 7" id="KW-0963">Cytoplasm</keyword>
<dbReference type="SUPFAM" id="SSF69304">
    <property type="entry name" value="Tricorn protease N-terminal domain"/>
    <property type="match status" value="2"/>
</dbReference>
<dbReference type="InterPro" id="IPR015943">
    <property type="entry name" value="WD40/YVTN_repeat-like_dom_sf"/>
</dbReference>
<comment type="subcellular location">
    <subcellularLocation>
        <location evidence="1 7">Cytoplasm</location>
    </subcellularLocation>
</comment>
<feature type="active site" description="Nucleophile" evidence="8">
    <location>
        <position position="995"/>
    </location>
</feature>
<evidence type="ECO:0000256" key="10">
    <source>
        <dbReference type="SAM" id="SignalP"/>
    </source>
</evidence>
<accession>A0A6M4IIR7</accession>
<keyword evidence="13" id="KW-1185">Reference proteome</keyword>
<dbReference type="SUPFAM" id="SSF50156">
    <property type="entry name" value="PDZ domain-like"/>
    <property type="match status" value="1"/>
</dbReference>
<gene>
    <name evidence="12" type="ORF">HKW67_02780</name>
</gene>
<dbReference type="InterPro" id="IPR012393">
    <property type="entry name" value="Tricorn_protease"/>
</dbReference>
<feature type="active site" description="Charge relay system" evidence="8">
    <location>
        <position position="771"/>
    </location>
</feature>
<dbReference type="PANTHER" id="PTHR43253:SF1">
    <property type="entry name" value="TRICORN PROTEASE HOMOLOG 2-RELATED"/>
    <property type="match status" value="1"/>
</dbReference>
<dbReference type="Pfam" id="PF26549">
    <property type="entry name" value="Tricorn_N"/>
    <property type="match status" value="1"/>
</dbReference>
<keyword evidence="4 7" id="KW-0645">Protease</keyword>
<dbReference type="SUPFAM" id="SSF52096">
    <property type="entry name" value="ClpP/crotonase"/>
    <property type="match status" value="1"/>
</dbReference>
<evidence type="ECO:0000256" key="9">
    <source>
        <dbReference type="SAM" id="MobiDB-lite"/>
    </source>
</evidence>
<feature type="chain" id="PRO_5027106310" description="Tricorn protease homolog" evidence="10">
    <location>
        <begin position="26"/>
        <end position="1111"/>
    </location>
</feature>
<evidence type="ECO:0000256" key="3">
    <source>
        <dbReference type="ARBA" id="ARBA00022490"/>
    </source>
</evidence>
<organism evidence="12 13">
    <name type="scientific">Gemmatimonas groenlandica</name>
    <dbReference type="NCBI Taxonomy" id="2732249"/>
    <lineage>
        <taxon>Bacteria</taxon>
        <taxon>Pseudomonadati</taxon>
        <taxon>Gemmatimonadota</taxon>
        <taxon>Gemmatimonadia</taxon>
        <taxon>Gemmatimonadales</taxon>
        <taxon>Gemmatimonadaceae</taxon>
        <taxon>Gemmatimonas</taxon>
    </lineage>
</organism>
<evidence type="ECO:0000313" key="12">
    <source>
        <dbReference type="EMBL" id="QJR34520.1"/>
    </source>
</evidence>
<dbReference type="KEGG" id="ggr:HKW67_02780"/>
<dbReference type="SMART" id="SM00245">
    <property type="entry name" value="TSPc"/>
    <property type="match status" value="1"/>
</dbReference>
<dbReference type="Gene3D" id="2.30.42.10">
    <property type="match status" value="1"/>
</dbReference>
<proteinExistence type="inferred from homology"/>
<dbReference type="CDD" id="cd10828">
    <property type="entry name" value="cpPDZ_Tricorn-protease"/>
    <property type="match status" value="1"/>
</dbReference>
<dbReference type="RefSeq" id="WP_171223946.1">
    <property type="nucleotide sequence ID" value="NZ_CP053085.1"/>
</dbReference>
<dbReference type="InterPro" id="IPR028204">
    <property type="entry name" value="Tricorn_C1"/>
</dbReference>
<evidence type="ECO:0000256" key="5">
    <source>
        <dbReference type="ARBA" id="ARBA00022801"/>
    </source>
</evidence>
<protein>
    <recommendedName>
        <fullName evidence="7">Tricorn protease homolog</fullName>
        <ecNumber evidence="7">3.4.21.-</ecNumber>
    </recommendedName>
</protein>
<dbReference type="InterPro" id="IPR036034">
    <property type="entry name" value="PDZ_sf"/>
</dbReference>
<dbReference type="EC" id="3.4.21.-" evidence="7"/>
<dbReference type="Gene3D" id="3.90.226.10">
    <property type="entry name" value="2-enoyl-CoA Hydratase, Chain A, domain 1"/>
    <property type="match status" value="1"/>
</dbReference>
<comment type="similarity">
    <text evidence="2 7">Belongs to the peptidase S41B family.</text>
</comment>
<dbReference type="AlphaFoldDB" id="A0A6M4IIR7"/>
<evidence type="ECO:0000259" key="11">
    <source>
        <dbReference type="SMART" id="SM00245"/>
    </source>
</evidence>
<dbReference type="GO" id="GO:0008236">
    <property type="term" value="F:serine-type peptidase activity"/>
    <property type="evidence" value="ECO:0007669"/>
    <property type="project" value="UniProtKB-UniRule"/>
</dbReference>
<evidence type="ECO:0000256" key="6">
    <source>
        <dbReference type="ARBA" id="ARBA00022825"/>
    </source>
</evidence>
<dbReference type="Proteomes" id="UP000500938">
    <property type="component" value="Chromosome"/>
</dbReference>